<dbReference type="Pfam" id="PF04138">
    <property type="entry name" value="GtrA_DPMS_TM"/>
    <property type="match status" value="1"/>
</dbReference>
<evidence type="ECO:0000256" key="1">
    <source>
        <dbReference type="ARBA" id="ARBA00004141"/>
    </source>
</evidence>
<gene>
    <name evidence="7" type="ORF">ACA1_063850</name>
</gene>
<evidence type="ECO:0000256" key="3">
    <source>
        <dbReference type="ARBA" id="ARBA00022989"/>
    </source>
</evidence>
<keyword evidence="4 5" id="KW-0472">Membrane</keyword>
<dbReference type="OMA" id="INWLAVE"/>
<evidence type="ECO:0000256" key="4">
    <source>
        <dbReference type="ARBA" id="ARBA00023136"/>
    </source>
</evidence>
<dbReference type="KEGG" id="acan:ACA1_063850"/>
<dbReference type="AlphaFoldDB" id="L8GZV6"/>
<dbReference type="RefSeq" id="XP_004339634.1">
    <property type="nucleotide sequence ID" value="XM_004339586.1"/>
</dbReference>
<evidence type="ECO:0000313" key="7">
    <source>
        <dbReference type="EMBL" id="ELR17621.1"/>
    </source>
</evidence>
<evidence type="ECO:0000259" key="6">
    <source>
        <dbReference type="Pfam" id="PF04138"/>
    </source>
</evidence>
<evidence type="ECO:0000256" key="5">
    <source>
        <dbReference type="SAM" id="Phobius"/>
    </source>
</evidence>
<keyword evidence="8" id="KW-1185">Reference proteome</keyword>
<dbReference type="GO" id="GO:0016020">
    <property type="term" value="C:membrane"/>
    <property type="evidence" value="ECO:0007669"/>
    <property type="project" value="UniProtKB-SubCell"/>
</dbReference>
<feature type="transmembrane region" description="Helical" evidence="5">
    <location>
        <begin position="112"/>
        <end position="130"/>
    </location>
</feature>
<dbReference type="InterPro" id="IPR007267">
    <property type="entry name" value="GtrA_DPMS_TM"/>
</dbReference>
<dbReference type="GeneID" id="14917944"/>
<dbReference type="GO" id="GO:0000271">
    <property type="term" value="P:polysaccharide biosynthetic process"/>
    <property type="evidence" value="ECO:0007669"/>
    <property type="project" value="InterPro"/>
</dbReference>
<keyword evidence="3 5" id="KW-1133">Transmembrane helix</keyword>
<proteinExistence type="predicted"/>
<evidence type="ECO:0000256" key="2">
    <source>
        <dbReference type="ARBA" id="ARBA00022692"/>
    </source>
</evidence>
<name>L8GZV6_ACACF</name>
<accession>L8GZV6</accession>
<dbReference type="VEuPathDB" id="AmoebaDB:ACA1_063850"/>
<dbReference type="Proteomes" id="UP000011083">
    <property type="component" value="Unassembled WGS sequence"/>
</dbReference>
<dbReference type="EMBL" id="KB007974">
    <property type="protein sequence ID" value="ELR17621.1"/>
    <property type="molecule type" value="Genomic_DNA"/>
</dbReference>
<feature type="domain" description="GtrA/DPMS transmembrane" evidence="6">
    <location>
        <begin position="17"/>
        <end position="130"/>
    </location>
</feature>
<feature type="transmembrane region" description="Helical" evidence="5">
    <location>
        <begin position="12"/>
        <end position="32"/>
    </location>
</feature>
<protein>
    <recommendedName>
        <fullName evidence="6">GtrA/DPMS transmembrane domain-containing protein</fullName>
    </recommendedName>
</protein>
<comment type="subcellular location">
    <subcellularLocation>
        <location evidence="1">Membrane</location>
        <topology evidence="1">Multi-pass membrane protein</topology>
    </subcellularLocation>
</comment>
<feature type="transmembrane region" description="Helical" evidence="5">
    <location>
        <begin position="83"/>
        <end position="100"/>
    </location>
</feature>
<organism evidence="7 8">
    <name type="scientific">Acanthamoeba castellanii (strain ATCC 30010 / Neff)</name>
    <dbReference type="NCBI Taxonomy" id="1257118"/>
    <lineage>
        <taxon>Eukaryota</taxon>
        <taxon>Amoebozoa</taxon>
        <taxon>Discosea</taxon>
        <taxon>Longamoebia</taxon>
        <taxon>Centramoebida</taxon>
        <taxon>Acanthamoebidae</taxon>
        <taxon>Acanthamoeba</taxon>
    </lineage>
</organism>
<keyword evidence="2 5" id="KW-0812">Transmembrane</keyword>
<evidence type="ECO:0000313" key="8">
    <source>
        <dbReference type="Proteomes" id="UP000011083"/>
    </source>
</evidence>
<sequence>MAASSTSGGGGVLQFIRFFASGAIGTCLFYVVYEALYASTASWLPHPAGLCWSLAYFLSILWQHALHRWLVFGSDGNYWKSLLYTYACYSLSIVLSGVLNDALVEYFHVNHQWAWGLTLGATGVLNYFTLRNAFAPEHPKDKAQPKKVQ</sequence>
<dbReference type="OrthoDB" id="199351at2759"/>
<reference evidence="7 8" key="1">
    <citation type="journal article" date="2013" name="Genome Biol.">
        <title>Genome of Acanthamoeba castellanii highlights extensive lateral gene transfer and early evolution of tyrosine kinase signaling.</title>
        <authorList>
            <person name="Clarke M."/>
            <person name="Lohan A.J."/>
            <person name="Liu B."/>
            <person name="Lagkouvardos I."/>
            <person name="Roy S."/>
            <person name="Zafar N."/>
            <person name="Bertelli C."/>
            <person name="Schilde C."/>
            <person name="Kianianmomeni A."/>
            <person name="Burglin T.R."/>
            <person name="Frech C."/>
            <person name="Turcotte B."/>
            <person name="Kopec K.O."/>
            <person name="Synnott J.M."/>
            <person name="Choo C."/>
            <person name="Paponov I."/>
            <person name="Finkler A."/>
            <person name="Soon Heng Tan C."/>
            <person name="Hutchins A.P."/>
            <person name="Weinmeier T."/>
            <person name="Rattei T."/>
            <person name="Chu J.S."/>
            <person name="Gimenez G."/>
            <person name="Irimia M."/>
            <person name="Rigden D.J."/>
            <person name="Fitzpatrick D.A."/>
            <person name="Lorenzo-Morales J."/>
            <person name="Bateman A."/>
            <person name="Chiu C.H."/>
            <person name="Tang P."/>
            <person name="Hegemann P."/>
            <person name="Fromm H."/>
            <person name="Raoult D."/>
            <person name="Greub G."/>
            <person name="Miranda-Saavedra D."/>
            <person name="Chen N."/>
            <person name="Nash P."/>
            <person name="Ginger M.L."/>
            <person name="Horn M."/>
            <person name="Schaap P."/>
            <person name="Caler L."/>
            <person name="Loftus B."/>
        </authorList>
    </citation>
    <scope>NUCLEOTIDE SEQUENCE [LARGE SCALE GENOMIC DNA]</scope>
    <source>
        <strain evidence="7 8">Neff</strain>
    </source>
</reference>
<feature type="transmembrane region" description="Helical" evidence="5">
    <location>
        <begin position="44"/>
        <end position="62"/>
    </location>
</feature>